<dbReference type="PANTHER" id="PTHR47331">
    <property type="entry name" value="PHD-TYPE DOMAIN-CONTAINING PROTEIN"/>
    <property type="match status" value="1"/>
</dbReference>
<protein>
    <recommendedName>
        <fullName evidence="4">Reverse transcriptase domain-containing protein</fullName>
    </recommendedName>
</protein>
<keyword evidence="3" id="KW-1185">Reference proteome</keyword>
<comment type="caution">
    <text evidence="2">The sequence shown here is derived from an EMBL/GenBank/DDBJ whole genome shotgun (WGS) entry which is preliminary data.</text>
</comment>
<dbReference type="OrthoDB" id="6436262at2759"/>
<dbReference type="AlphaFoldDB" id="A0A4Y2I465"/>
<gene>
    <name evidence="2" type="ORF">AVEN_178051_1</name>
</gene>
<dbReference type="GO" id="GO:0071897">
    <property type="term" value="P:DNA biosynthetic process"/>
    <property type="evidence" value="ECO:0007669"/>
    <property type="project" value="UniProtKB-ARBA"/>
</dbReference>
<feature type="compositionally biased region" description="Basic residues" evidence="1">
    <location>
        <begin position="45"/>
        <end position="58"/>
    </location>
</feature>
<proteinExistence type="predicted"/>
<dbReference type="Gene3D" id="3.30.70.270">
    <property type="match status" value="1"/>
</dbReference>
<evidence type="ECO:0000313" key="2">
    <source>
        <dbReference type="EMBL" id="GBM72375.1"/>
    </source>
</evidence>
<evidence type="ECO:0008006" key="4">
    <source>
        <dbReference type="Google" id="ProtNLM"/>
    </source>
</evidence>
<evidence type="ECO:0000313" key="3">
    <source>
        <dbReference type="Proteomes" id="UP000499080"/>
    </source>
</evidence>
<dbReference type="EMBL" id="BGPR01002373">
    <property type="protein sequence ID" value="GBM72375.1"/>
    <property type="molecule type" value="Genomic_DNA"/>
</dbReference>
<accession>A0A4Y2I465</accession>
<feature type="region of interest" description="Disordered" evidence="1">
    <location>
        <begin position="26"/>
        <end position="72"/>
    </location>
</feature>
<dbReference type="Gene3D" id="3.10.10.10">
    <property type="entry name" value="HIV Type 1 Reverse Transcriptase, subunit A, domain 1"/>
    <property type="match status" value="1"/>
</dbReference>
<sequence>MYYPSNGSPRTANTWGYIAVHEKQEANRAATASHGELPRLPSREGRKKAKSQKGGKNGRRQDTRLPRGRGARHTWRRCAPEGLWSLDVLGIKEPCEKETRIELEEAARDHFAKNVPRDEEGRYVVSLPWIQDHPPLSNCKNLAERRLKNCLRSLERSGNLGNYEAVFHSWLDEDIIEEVQKDADTKNEQYLPHHPVCKDNSTTKIRLVFDGSVKEKNSSSINECLEKGPNIVELIPAIINKFRLRKFGITADIEKAFPQIGIQEDDKRFLRFLWWENGDKENTKIYQHKKVVFGISSSPFLLGATLEHHLKQVTGHMKATEHKLLESFYDGNCVTSVDNQENLGRFMLESREILSPAKFNLRGWEHTGVSAGKKVLYWRKRRKFLFWD</sequence>
<dbReference type="Proteomes" id="UP000499080">
    <property type="component" value="Unassembled WGS sequence"/>
</dbReference>
<dbReference type="InterPro" id="IPR043502">
    <property type="entry name" value="DNA/RNA_pol_sf"/>
</dbReference>
<name>A0A4Y2I465_ARAVE</name>
<evidence type="ECO:0000256" key="1">
    <source>
        <dbReference type="SAM" id="MobiDB-lite"/>
    </source>
</evidence>
<organism evidence="2 3">
    <name type="scientific">Araneus ventricosus</name>
    <name type="common">Orbweaver spider</name>
    <name type="synonym">Epeira ventricosa</name>
    <dbReference type="NCBI Taxonomy" id="182803"/>
    <lineage>
        <taxon>Eukaryota</taxon>
        <taxon>Metazoa</taxon>
        <taxon>Ecdysozoa</taxon>
        <taxon>Arthropoda</taxon>
        <taxon>Chelicerata</taxon>
        <taxon>Arachnida</taxon>
        <taxon>Araneae</taxon>
        <taxon>Araneomorphae</taxon>
        <taxon>Entelegynae</taxon>
        <taxon>Araneoidea</taxon>
        <taxon>Araneidae</taxon>
        <taxon>Araneus</taxon>
    </lineage>
</organism>
<dbReference type="PANTHER" id="PTHR47331:SF1">
    <property type="entry name" value="GAG-LIKE PROTEIN"/>
    <property type="match status" value="1"/>
</dbReference>
<dbReference type="InterPro" id="IPR043128">
    <property type="entry name" value="Rev_trsase/Diguanyl_cyclase"/>
</dbReference>
<dbReference type="SUPFAM" id="SSF56672">
    <property type="entry name" value="DNA/RNA polymerases"/>
    <property type="match status" value="1"/>
</dbReference>
<reference evidence="2 3" key="1">
    <citation type="journal article" date="2019" name="Sci. Rep.">
        <title>Orb-weaving spider Araneus ventricosus genome elucidates the spidroin gene catalogue.</title>
        <authorList>
            <person name="Kono N."/>
            <person name="Nakamura H."/>
            <person name="Ohtoshi R."/>
            <person name="Moran D.A.P."/>
            <person name="Shinohara A."/>
            <person name="Yoshida Y."/>
            <person name="Fujiwara M."/>
            <person name="Mori M."/>
            <person name="Tomita M."/>
            <person name="Arakawa K."/>
        </authorList>
    </citation>
    <scope>NUCLEOTIDE SEQUENCE [LARGE SCALE GENOMIC DNA]</scope>
</reference>